<sequence length="60" mass="6628">MASLYLVLYLCIALTWPSAIAADPPEGGKYDVVVELKDNELVGFRASSTQRYVHAPYRPA</sequence>
<keyword evidence="1" id="KW-0732">Signal</keyword>
<dbReference type="AlphaFoldDB" id="A0A5C2SNW6"/>
<evidence type="ECO:0000256" key="1">
    <source>
        <dbReference type="SAM" id="SignalP"/>
    </source>
</evidence>
<accession>A0A5C2SNW6</accession>
<feature type="chain" id="PRO_5022836209" evidence="1">
    <location>
        <begin position="22"/>
        <end position="60"/>
    </location>
</feature>
<name>A0A5C2SNW6_9APHY</name>
<proteinExistence type="predicted"/>
<keyword evidence="3" id="KW-1185">Reference proteome</keyword>
<evidence type="ECO:0000313" key="2">
    <source>
        <dbReference type="EMBL" id="RPD65535.1"/>
    </source>
</evidence>
<gene>
    <name evidence="2" type="ORF">L227DRAFT_215048</name>
</gene>
<dbReference type="EMBL" id="ML122252">
    <property type="protein sequence ID" value="RPD65535.1"/>
    <property type="molecule type" value="Genomic_DNA"/>
</dbReference>
<feature type="signal peptide" evidence="1">
    <location>
        <begin position="1"/>
        <end position="21"/>
    </location>
</feature>
<protein>
    <submittedName>
        <fullName evidence="2">Uncharacterized protein</fullName>
    </submittedName>
</protein>
<dbReference type="Proteomes" id="UP000313359">
    <property type="component" value="Unassembled WGS sequence"/>
</dbReference>
<organism evidence="2 3">
    <name type="scientific">Lentinus tigrinus ALCF2SS1-6</name>
    <dbReference type="NCBI Taxonomy" id="1328759"/>
    <lineage>
        <taxon>Eukaryota</taxon>
        <taxon>Fungi</taxon>
        <taxon>Dikarya</taxon>
        <taxon>Basidiomycota</taxon>
        <taxon>Agaricomycotina</taxon>
        <taxon>Agaricomycetes</taxon>
        <taxon>Polyporales</taxon>
        <taxon>Polyporaceae</taxon>
        <taxon>Lentinus</taxon>
    </lineage>
</organism>
<reference evidence="2" key="1">
    <citation type="journal article" date="2018" name="Genome Biol. Evol.">
        <title>Genomics and development of Lentinus tigrinus, a white-rot wood-decaying mushroom with dimorphic fruiting bodies.</title>
        <authorList>
            <person name="Wu B."/>
            <person name="Xu Z."/>
            <person name="Knudson A."/>
            <person name="Carlson A."/>
            <person name="Chen N."/>
            <person name="Kovaka S."/>
            <person name="LaButti K."/>
            <person name="Lipzen A."/>
            <person name="Pennachio C."/>
            <person name="Riley R."/>
            <person name="Schakwitz W."/>
            <person name="Umezawa K."/>
            <person name="Ohm R.A."/>
            <person name="Grigoriev I.V."/>
            <person name="Nagy L.G."/>
            <person name="Gibbons J."/>
            <person name="Hibbett D."/>
        </authorList>
    </citation>
    <scope>NUCLEOTIDE SEQUENCE [LARGE SCALE GENOMIC DNA]</scope>
    <source>
        <strain evidence="2">ALCF2SS1-6</strain>
    </source>
</reference>
<evidence type="ECO:0000313" key="3">
    <source>
        <dbReference type="Proteomes" id="UP000313359"/>
    </source>
</evidence>